<dbReference type="Pfam" id="PF24102">
    <property type="entry name" value="FLAD1_M"/>
    <property type="match status" value="1"/>
</dbReference>
<dbReference type="SUPFAM" id="SSF53218">
    <property type="entry name" value="Molybdenum cofactor biosynthesis proteins"/>
    <property type="match status" value="1"/>
</dbReference>
<dbReference type="InterPro" id="IPR036425">
    <property type="entry name" value="MoaB/Mog-like_dom_sf"/>
</dbReference>
<feature type="domain" description="MoaB/Mog" evidence="1">
    <location>
        <begin position="10"/>
        <end position="168"/>
    </location>
</feature>
<dbReference type="AlphaFoldDB" id="A0A381Z1X0"/>
<proteinExistence type="predicted"/>
<dbReference type="Pfam" id="PF00994">
    <property type="entry name" value="MoCF_biosynth"/>
    <property type="match status" value="1"/>
</dbReference>
<gene>
    <name evidence="2" type="ORF">METZ01_LOCUS135591</name>
</gene>
<accession>A0A381Z1X0</accession>
<evidence type="ECO:0000259" key="1">
    <source>
        <dbReference type="SMART" id="SM00852"/>
    </source>
</evidence>
<dbReference type="PANTHER" id="PTHR13939:SF0">
    <property type="entry name" value="NMN AMIDOHYDROLASE-LIKE PROTEIN YFAY"/>
    <property type="match status" value="1"/>
</dbReference>
<dbReference type="CDD" id="cd00885">
    <property type="entry name" value="cinA"/>
    <property type="match status" value="1"/>
</dbReference>
<protein>
    <recommendedName>
        <fullName evidence="1">MoaB/Mog domain-containing protein</fullName>
    </recommendedName>
</protein>
<dbReference type="InterPro" id="IPR001453">
    <property type="entry name" value="MoaB/Mog_dom"/>
</dbReference>
<reference evidence="2" key="1">
    <citation type="submission" date="2018-05" db="EMBL/GenBank/DDBJ databases">
        <authorList>
            <person name="Lanie J.A."/>
            <person name="Ng W.-L."/>
            <person name="Kazmierczak K.M."/>
            <person name="Andrzejewski T.M."/>
            <person name="Davidsen T.M."/>
            <person name="Wayne K.J."/>
            <person name="Tettelin H."/>
            <person name="Glass J.I."/>
            <person name="Rusch D."/>
            <person name="Podicherti R."/>
            <person name="Tsui H.-C.T."/>
            <person name="Winkler M.E."/>
        </authorList>
    </citation>
    <scope>NUCLEOTIDE SEQUENCE</scope>
</reference>
<dbReference type="Gene3D" id="3.40.980.10">
    <property type="entry name" value="MoaB/Mog-like domain"/>
    <property type="match status" value="1"/>
</dbReference>
<dbReference type="InterPro" id="IPR050101">
    <property type="entry name" value="CinA"/>
</dbReference>
<name>A0A381Z1X0_9ZZZZ</name>
<dbReference type="EMBL" id="UINC01019529">
    <property type="protein sequence ID" value="SVA82737.1"/>
    <property type="molecule type" value="Genomic_DNA"/>
</dbReference>
<organism evidence="2">
    <name type="scientific">marine metagenome</name>
    <dbReference type="NCBI Taxonomy" id="408172"/>
    <lineage>
        <taxon>unclassified sequences</taxon>
        <taxon>metagenomes</taxon>
        <taxon>ecological metagenomes</taxon>
    </lineage>
</organism>
<evidence type="ECO:0000313" key="2">
    <source>
        <dbReference type="EMBL" id="SVA82737.1"/>
    </source>
</evidence>
<dbReference type="SMART" id="SM00852">
    <property type="entry name" value="MoCF_biosynth"/>
    <property type="match status" value="1"/>
</dbReference>
<sequence>MTTDGPLTACVLVIGNEILSGKTQDTNLQFLGSELSKLGIQLEEARVVQDEEMAIVTAINECRVQYSYVFTTGGIGPTHDDITASCVAKAFDRKLKLDPEALKRMQRGTGDLNEARRKMATVPEGSILIDNPVSNAPGFQVENVFVLAGVPSIARAMFASVVKSLRKGQRIYSQGVDIFLREGDIAEPLTRIALDNPDVEVGSYPFSRKGCYGANLVVRSRDPKRIEKTLARIVDTMTALGAEFTIGPLV</sequence>
<dbReference type="PANTHER" id="PTHR13939">
    <property type="entry name" value="NICOTINAMIDE-NUCLEOTIDE AMIDOHYDROLASE PNCC"/>
    <property type="match status" value="1"/>
</dbReference>
<dbReference type="InterPro" id="IPR056596">
    <property type="entry name" value="FLAD1_M"/>
</dbReference>